<keyword evidence="16" id="KW-1185">Reference proteome</keyword>
<keyword evidence="10" id="KW-0503">Monooxygenase</keyword>
<keyword evidence="13" id="KW-0812">Transmembrane</keyword>
<reference evidence="14" key="1">
    <citation type="journal article" date="2016" name="Insect Biochem. Mol. Biol.">
        <title>Multifaceted biological insights from a draft genome sequence of the tobacco hornworm moth, Manduca sexta.</title>
        <authorList>
            <person name="Kanost M.R."/>
            <person name="Arrese E.L."/>
            <person name="Cao X."/>
            <person name="Chen Y.R."/>
            <person name="Chellapilla S."/>
            <person name="Goldsmith M.R."/>
            <person name="Grosse-Wilde E."/>
            <person name="Heckel D.G."/>
            <person name="Herndon N."/>
            <person name="Jiang H."/>
            <person name="Papanicolaou A."/>
            <person name="Qu J."/>
            <person name="Soulages J.L."/>
            <person name="Vogel H."/>
            <person name="Walters J."/>
            <person name="Waterhouse R.M."/>
            <person name="Ahn S.J."/>
            <person name="Almeida F.C."/>
            <person name="An C."/>
            <person name="Aqrawi P."/>
            <person name="Bretschneider A."/>
            <person name="Bryant W.B."/>
            <person name="Bucks S."/>
            <person name="Chao H."/>
            <person name="Chevignon G."/>
            <person name="Christen J.M."/>
            <person name="Clarke D.F."/>
            <person name="Dittmer N.T."/>
            <person name="Ferguson L.C.F."/>
            <person name="Garavelou S."/>
            <person name="Gordon K.H.J."/>
            <person name="Gunaratna R.T."/>
            <person name="Han Y."/>
            <person name="Hauser F."/>
            <person name="He Y."/>
            <person name="Heidel-Fischer H."/>
            <person name="Hirsh A."/>
            <person name="Hu Y."/>
            <person name="Jiang H."/>
            <person name="Kalra D."/>
            <person name="Klinner C."/>
            <person name="Konig C."/>
            <person name="Kovar C."/>
            <person name="Kroll A.R."/>
            <person name="Kuwar S.S."/>
            <person name="Lee S.L."/>
            <person name="Lehman R."/>
            <person name="Li K."/>
            <person name="Li Z."/>
            <person name="Liang H."/>
            <person name="Lovelace S."/>
            <person name="Lu Z."/>
            <person name="Mansfield J.H."/>
            <person name="McCulloch K.J."/>
            <person name="Mathew T."/>
            <person name="Morton B."/>
            <person name="Muzny D.M."/>
            <person name="Neunemann D."/>
            <person name="Ongeri F."/>
            <person name="Pauchet Y."/>
            <person name="Pu L.L."/>
            <person name="Pyrousis I."/>
            <person name="Rao X.J."/>
            <person name="Redding A."/>
            <person name="Roesel C."/>
            <person name="Sanchez-Gracia A."/>
            <person name="Schaack S."/>
            <person name="Shukla A."/>
            <person name="Tetreau G."/>
            <person name="Wang Y."/>
            <person name="Xiong G.H."/>
            <person name="Traut W."/>
            <person name="Walsh T.K."/>
            <person name="Worley K.C."/>
            <person name="Wu D."/>
            <person name="Wu W."/>
            <person name="Wu Y.Q."/>
            <person name="Zhang X."/>
            <person name="Zou Z."/>
            <person name="Zucker H."/>
            <person name="Briscoe A.D."/>
            <person name="Burmester T."/>
            <person name="Clem R.J."/>
            <person name="Feyereisen R."/>
            <person name="Grimmelikhuijzen C.J.P."/>
            <person name="Hamodrakas S.J."/>
            <person name="Hansson B.S."/>
            <person name="Huguet E."/>
            <person name="Jermiin L.S."/>
            <person name="Lan Q."/>
            <person name="Lehman H.K."/>
            <person name="Lorenzen M."/>
            <person name="Merzendorfer H."/>
            <person name="Michalopoulos I."/>
            <person name="Morton D.B."/>
            <person name="Muthukrishnan S."/>
            <person name="Oakeshott J.G."/>
            <person name="Palmer W."/>
            <person name="Park Y."/>
            <person name="Passarelli A.L."/>
            <person name="Rozas J."/>
            <person name="Schwartz L.M."/>
            <person name="Smith W."/>
            <person name="Southgate A."/>
            <person name="Vilcinskas A."/>
            <person name="Vogt R."/>
            <person name="Wang P."/>
            <person name="Werren J."/>
            <person name="Yu X.Q."/>
            <person name="Zhou J.J."/>
            <person name="Brown S.J."/>
            <person name="Scherer S.E."/>
            <person name="Richards S."/>
            <person name="Blissard G.W."/>
        </authorList>
    </citation>
    <scope>NUCLEOTIDE SEQUENCE</scope>
</reference>
<dbReference type="AlphaFoldDB" id="A0A921YXB8"/>
<dbReference type="InterPro" id="IPR050476">
    <property type="entry name" value="Insect_CytP450_Detox"/>
</dbReference>
<evidence type="ECO:0000256" key="8">
    <source>
        <dbReference type="ARBA" id="ARBA00023002"/>
    </source>
</evidence>
<evidence type="ECO:0000256" key="12">
    <source>
        <dbReference type="ARBA" id="ARBA00047827"/>
    </source>
</evidence>
<name>A0A921YXB8_MANSE</name>
<dbReference type="EMBL" id="JH668346">
    <property type="protein sequence ID" value="KAG6447568.1"/>
    <property type="molecule type" value="Genomic_DNA"/>
</dbReference>
<dbReference type="InterPro" id="IPR001128">
    <property type="entry name" value="Cyt_P450"/>
</dbReference>
<dbReference type="PANTHER" id="PTHR24292:SF54">
    <property type="entry name" value="CYP9F3-RELATED"/>
    <property type="match status" value="1"/>
</dbReference>
<dbReference type="Pfam" id="PF00067">
    <property type="entry name" value="p450"/>
    <property type="match status" value="1"/>
</dbReference>
<accession>A0A921YXB8</accession>
<evidence type="ECO:0000313" key="16">
    <source>
        <dbReference type="Proteomes" id="UP000791440"/>
    </source>
</evidence>
<comment type="subcellular location">
    <subcellularLocation>
        <location evidence="3">Endoplasmic reticulum membrane</location>
        <topology evidence="3">Peripheral membrane protein</topology>
    </subcellularLocation>
    <subcellularLocation>
        <location evidence="2">Microsome membrane</location>
        <topology evidence="2">Peripheral membrane protein</topology>
    </subcellularLocation>
</comment>
<evidence type="ECO:0000256" key="5">
    <source>
        <dbReference type="ARBA" id="ARBA00012109"/>
    </source>
</evidence>
<dbReference type="EC" id="1.14.14.1" evidence="5"/>
<evidence type="ECO:0000256" key="13">
    <source>
        <dbReference type="SAM" id="Phobius"/>
    </source>
</evidence>
<evidence type="ECO:0000256" key="7">
    <source>
        <dbReference type="ARBA" id="ARBA00022723"/>
    </source>
</evidence>
<comment type="similarity">
    <text evidence="4">Belongs to the cytochrome P450 family.</text>
</comment>
<dbReference type="PANTHER" id="PTHR24292">
    <property type="entry name" value="CYTOCHROME P450"/>
    <property type="match status" value="1"/>
</dbReference>
<keyword evidence="8" id="KW-0560">Oxidoreductase</keyword>
<gene>
    <name evidence="14" type="ORF">O3G_MSEX005046</name>
    <name evidence="15" type="ORF">O3G_MSEX005077</name>
</gene>
<keyword evidence="6" id="KW-0349">Heme</keyword>
<organism evidence="14 16">
    <name type="scientific">Manduca sexta</name>
    <name type="common">Tobacco hawkmoth</name>
    <name type="synonym">Tobacco hornworm</name>
    <dbReference type="NCBI Taxonomy" id="7130"/>
    <lineage>
        <taxon>Eukaryota</taxon>
        <taxon>Metazoa</taxon>
        <taxon>Ecdysozoa</taxon>
        <taxon>Arthropoda</taxon>
        <taxon>Hexapoda</taxon>
        <taxon>Insecta</taxon>
        <taxon>Pterygota</taxon>
        <taxon>Neoptera</taxon>
        <taxon>Endopterygota</taxon>
        <taxon>Lepidoptera</taxon>
        <taxon>Glossata</taxon>
        <taxon>Ditrysia</taxon>
        <taxon>Bombycoidea</taxon>
        <taxon>Sphingidae</taxon>
        <taxon>Sphinginae</taxon>
        <taxon>Sphingini</taxon>
        <taxon>Manduca</taxon>
    </lineage>
</organism>
<evidence type="ECO:0000256" key="1">
    <source>
        <dbReference type="ARBA" id="ARBA00001971"/>
    </source>
</evidence>
<feature type="transmembrane region" description="Helical" evidence="13">
    <location>
        <begin position="6"/>
        <end position="27"/>
    </location>
</feature>
<comment type="caution">
    <text evidence="14">The sequence shown here is derived from an EMBL/GenBank/DDBJ whole genome shotgun (WGS) entry which is preliminary data.</text>
</comment>
<evidence type="ECO:0000256" key="3">
    <source>
        <dbReference type="ARBA" id="ARBA00004406"/>
    </source>
</evidence>
<evidence type="ECO:0000313" key="15">
    <source>
        <dbReference type="EMBL" id="KAG6447569.1"/>
    </source>
</evidence>
<dbReference type="Proteomes" id="UP000791440">
    <property type="component" value="Unassembled WGS sequence"/>
</dbReference>
<keyword evidence="13" id="KW-1133">Transmembrane helix</keyword>
<dbReference type="GO" id="GO:0020037">
    <property type="term" value="F:heme binding"/>
    <property type="evidence" value="ECO:0007669"/>
    <property type="project" value="InterPro"/>
</dbReference>
<comment type="cofactor">
    <cofactor evidence="1">
        <name>heme</name>
        <dbReference type="ChEBI" id="CHEBI:30413"/>
    </cofactor>
</comment>
<evidence type="ECO:0000256" key="10">
    <source>
        <dbReference type="ARBA" id="ARBA00023033"/>
    </source>
</evidence>
<evidence type="ECO:0000256" key="4">
    <source>
        <dbReference type="ARBA" id="ARBA00010617"/>
    </source>
</evidence>
<evidence type="ECO:0000256" key="2">
    <source>
        <dbReference type="ARBA" id="ARBA00004174"/>
    </source>
</evidence>
<keyword evidence="11 13" id="KW-0472">Membrane</keyword>
<reference evidence="14" key="2">
    <citation type="submission" date="2020-12" db="EMBL/GenBank/DDBJ databases">
        <authorList>
            <person name="Kanost M."/>
        </authorList>
    </citation>
    <scope>NUCLEOTIDE SEQUENCE</scope>
</reference>
<keyword evidence="7" id="KW-0479">Metal-binding</keyword>
<evidence type="ECO:0000256" key="6">
    <source>
        <dbReference type="ARBA" id="ARBA00022617"/>
    </source>
</evidence>
<proteinExistence type="inferred from homology"/>
<comment type="catalytic activity">
    <reaction evidence="12">
        <text>an organic molecule + reduced [NADPH--hemoprotein reductase] + O2 = an alcohol + oxidized [NADPH--hemoprotein reductase] + H2O + H(+)</text>
        <dbReference type="Rhea" id="RHEA:17149"/>
        <dbReference type="Rhea" id="RHEA-COMP:11964"/>
        <dbReference type="Rhea" id="RHEA-COMP:11965"/>
        <dbReference type="ChEBI" id="CHEBI:15377"/>
        <dbReference type="ChEBI" id="CHEBI:15378"/>
        <dbReference type="ChEBI" id="CHEBI:15379"/>
        <dbReference type="ChEBI" id="CHEBI:30879"/>
        <dbReference type="ChEBI" id="CHEBI:57618"/>
        <dbReference type="ChEBI" id="CHEBI:58210"/>
        <dbReference type="ChEBI" id="CHEBI:142491"/>
        <dbReference type="EC" id="1.14.14.1"/>
    </reaction>
</comment>
<protein>
    <recommendedName>
        <fullName evidence="5">unspecific monooxygenase</fullName>
        <ecNumber evidence="5">1.14.14.1</ecNumber>
    </recommendedName>
</protein>
<evidence type="ECO:0000313" key="14">
    <source>
        <dbReference type="EMBL" id="KAG6447568.1"/>
    </source>
</evidence>
<dbReference type="EMBL" id="JH668346">
    <property type="protein sequence ID" value="KAG6447569.1"/>
    <property type="molecule type" value="Genomic_DNA"/>
</dbReference>
<dbReference type="GO" id="GO:0005506">
    <property type="term" value="F:iron ion binding"/>
    <property type="evidence" value="ECO:0007669"/>
    <property type="project" value="InterPro"/>
</dbReference>
<dbReference type="GO" id="GO:0005789">
    <property type="term" value="C:endoplasmic reticulum membrane"/>
    <property type="evidence" value="ECO:0007669"/>
    <property type="project" value="UniProtKB-SubCell"/>
</dbReference>
<evidence type="ECO:0000256" key="9">
    <source>
        <dbReference type="ARBA" id="ARBA00023004"/>
    </source>
</evidence>
<dbReference type="GO" id="GO:0016712">
    <property type="term" value="F:oxidoreductase activity, acting on paired donors, with incorporation or reduction of molecular oxygen, reduced flavin or flavoprotein as one donor, and incorporation of one atom of oxygen"/>
    <property type="evidence" value="ECO:0007669"/>
    <property type="project" value="UniProtKB-EC"/>
</dbReference>
<evidence type="ECO:0000256" key="11">
    <source>
        <dbReference type="ARBA" id="ARBA00023136"/>
    </source>
</evidence>
<sequence length="305" mass="35808">MDAGTSVITQTILLIIVVVFTAIYFFFKKNYNYWKNRGIHYEEPFLIFGNLSYVMRKSSWQMFKDWGKRNSSDYYGIFLGWKPALIIQSPEYAKMILVKDHHHFLDRYLYSSYDSDPLGSLNVFSVKSPLWKNIRQELTPMFTSNRLKVLTELMNVNAKHLVNKIQRDYIDKREPVNLKELFSMYASDTVGYTVFGIHVSALNDPSSPLWYITKHMVKWTFSRGFEFTMIFFLPFIARTLRLTLFSQPATEYVQKLFWGTVKERQSNGKTSDKDLVNHLLRLKEDLKLPAEAGSRMYCFLTFSAG</sequence>
<keyword evidence="9" id="KW-0408">Iron</keyword>